<comment type="caution">
    <text evidence="2">The sequence shown here is derived from an EMBL/GenBank/DDBJ whole genome shotgun (WGS) entry which is preliminary data.</text>
</comment>
<dbReference type="InterPro" id="IPR010982">
    <property type="entry name" value="Lambda_DNA-bd_dom_sf"/>
</dbReference>
<dbReference type="SUPFAM" id="SSF47413">
    <property type="entry name" value="lambda repressor-like DNA-binding domains"/>
    <property type="match status" value="1"/>
</dbReference>
<dbReference type="EMBL" id="JBHSBC010000009">
    <property type="protein sequence ID" value="MFC3980618.1"/>
    <property type="molecule type" value="Genomic_DNA"/>
</dbReference>
<organism evidence="2 3">
    <name type="scientific">Streptosporangium jomthongense</name>
    <dbReference type="NCBI Taxonomy" id="1193683"/>
    <lineage>
        <taxon>Bacteria</taxon>
        <taxon>Bacillati</taxon>
        <taxon>Actinomycetota</taxon>
        <taxon>Actinomycetes</taxon>
        <taxon>Streptosporangiales</taxon>
        <taxon>Streptosporangiaceae</taxon>
        <taxon>Streptosporangium</taxon>
    </lineage>
</organism>
<dbReference type="InterPro" id="IPR041413">
    <property type="entry name" value="MLTR_LBD"/>
</dbReference>
<proteinExistence type="predicted"/>
<evidence type="ECO:0000259" key="1">
    <source>
        <dbReference type="PROSITE" id="PS50943"/>
    </source>
</evidence>
<evidence type="ECO:0000313" key="2">
    <source>
        <dbReference type="EMBL" id="MFC3980618.1"/>
    </source>
</evidence>
<reference evidence="3" key="1">
    <citation type="journal article" date="2019" name="Int. J. Syst. Evol. Microbiol.">
        <title>The Global Catalogue of Microorganisms (GCM) 10K type strain sequencing project: providing services to taxonomists for standard genome sequencing and annotation.</title>
        <authorList>
            <consortium name="The Broad Institute Genomics Platform"/>
            <consortium name="The Broad Institute Genome Sequencing Center for Infectious Disease"/>
            <person name="Wu L."/>
            <person name="Ma J."/>
        </authorList>
    </citation>
    <scope>NUCLEOTIDE SEQUENCE [LARGE SCALE GENOMIC DNA]</scope>
    <source>
        <strain evidence="3">TBRC 7912</strain>
    </source>
</reference>
<protein>
    <submittedName>
        <fullName evidence="2">Helix-turn-helix transcriptional regulator</fullName>
    </submittedName>
</protein>
<name>A0ABV8EZX4_9ACTN</name>
<dbReference type="Pfam" id="PF17765">
    <property type="entry name" value="MLTR_LBD"/>
    <property type="match status" value="1"/>
</dbReference>
<dbReference type="InterPro" id="IPR001387">
    <property type="entry name" value="Cro/C1-type_HTH"/>
</dbReference>
<dbReference type="PROSITE" id="PS50943">
    <property type="entry name" value="HTH_CROC1"/>
    <property type="match status" value="1"/>
</dbReference>
<dbReference type="RefSeq" id="WP_386189630.1">
    <property type="nucleotide sequence ID" value="NZ_JBHSBC010000009.1"/>
</dbReference>
<dbReference type="PANTHER" id="PTHR35010">
    <property type="entry name" value="BLL4672 PROTEIN-RELATED"/>
    <property type="match status" value="1"/>
</dbReference>
<feature type="domain" description="HTH cro/C1-type" evidence="1">
    <location>
        <begin position="35"/>
        <end position="82"/>
    </location>
</feature>
<accession>A0ABV8EZX4</accession>
<dbReference type="SMART" id="SM00530">
    <property type="entry name" value="HTH_XRE"/>
    <property type="match status" value="1"/>
</dbReference>
<sequence>MQDITALGEFLRTRRSRLKPEDVGVASYGRRRVPGLRREELAQLAGVSATYYTRLEQGQSANASEAVIDSLARALDLNEDERAHLHDLARPVPAKRRRPAKPATVRPGTRQLIDAMGEVPAVVLGRRNEVLAWNRLGHLLLAGHHAFDAPDRIADRPNLARMLFLDPHHRNLHVHWEEEAIRAVASLRVVAGRYQDDRELAELIGELSMKSPEFAAMWSRHPVATCASGTKRFQHPEVGDLTLEFEVLHLPDDSGHRVLMYSAKPGGSSEAGLKLLRSMVNSVGF</sequence>
<gene>
    <name evidence="2" type="ORF">ACFOYY_10830</name>
</gene>
<dbReference type="Gene3D" id="3.30.450.180">
    <property type="match status" value="1"/>
</dbReference>
<dbReference type="PANTHER" id="PTHR35010:SF2">
    <property type="entry name" value="BLL4672 PROTEIN"/>
    <property type="match status" value="1"/>
</dbReference>
<dbReference type="Gene3D" id="1.10.260.40">
    <property type="entry name" value="lambda repressor-like DNA-binding domains"/>
    <property type="match status" value="1"/>
</dbReference>
<evidence type="ECO:0000313" key="3">
    <source>
        <dbReference type="Proteomes" id="UP001595698"/>
    </source>
</evidence>
<dbReference type="CDD" id="cd00093">
    <property type="entry name" value="HTH_XRE"/>
    <property type="match status" value="1"/>
</dbReference>
<dbReference type="Proteomes" id="UP001595698">
    <property type="component" value="Unassembled WGS sequence"/>
</dbReference>
<dbReference type="Pfam" id="PF13560">
    <property type="entry name" value="HTH_31"/>
    <property type="match status" value="1"/>
</dbReference>
<keyword evidence="3" id="KW-1185">Reference proteome</keyword>